<proteinExistence type="predicted"/>
<dbReference type="EMBL" id="VSSQ01043343">
    <property type="protein sequence ID" value="MPM97015.1"/>
    <property type="molecule type" value="Genomic_DNA"/>
</dbReference>
<gene>
    <name evidence="1" type="ORF">SDC9_144186</name>
</gene>
<sequence>MSYANRPPTNRYIEFYIETKDVPTLIHRVGASFCLYIVTIQNGVFYCRSPPLLTF</sequence>
<name>A0A645E688_9ZZZZ</name>
<comment type="caution">
    <text evidence="1">The sequence shown here is derived from an EMBL/GenBank/DDBJ whole genome shotgun (WGS) entry which is preliminary data.</text>
</comment>
<evidence type="ECO:0000313" key="1">
    <source>
        <dbReference type="EMBL" id="MPM97015.1"/>
    </source>
</evidence>
<accession>A0A645E688</accession>
<reference evidence="1" key="1">
    <citation type="submission" date="2019-08" db="EMBL/GenBank/DDBJ databases">
        <authorList>
            <person name="Kucharzyk K."/>
            <person name="Murdoch R.W."/>
            <person name="Higgins S."/>
            <person name="Loffler F."/>
        </authorList>
    </citation>
    <scope>NUCLEOTIDE SEQUENCE</scope>
</reference>
<organism evidence="1">
    <name type="scientific">bioreactor metagenome</name>
    <dbReference type="NCBI Taxonomy" id="1076179"/>
    <lineage>
        <taxon>unclassified sequences</taxon>
        <taxon>metagenomes</taxon>
        <taxon>ecological metagenomes</taxon>
    </lineage>
</organism>
<protein>
    <submittedName>
        <fullName evidence="1">Uncharacterized protein</fullName>
    </submittedName>
</protein>
<dbReference type="AlphaFoldDB" id="A0A645E688"/>